<dbReference type="AlphaFoldDB" id="A0A0F7LNX8"/>
<dbReference type="Proteomes" id="UP000034866">
    <property type="component" value="Chromosome"/>
</dbReference>
<dbReference type="PATRIC" id="fig|230089.6.peg.2382"/>
<accession>A0A0F7LNX8</accession>
<organism evidence="1 2">
    <name type="scientific">Photorhabdus thracensis</name>
    <dbReference type="NCBI Taxonomy" id="230089"/>
    <lineage>
        <taxon>Bacteria</taxon>
        <taxon>Pseudomonadati</taxon>
        <taxon>Pseudomonadota</taxon>
        <taxon>Gammaproteobacteria</taxon>
        <taxon>Enterobacterales</taxon>
        <taxon>Morganellaceae</taxon>
        <taxon>Photorhabdus</taxon>
    </lineage>
</organism>
<dbReference type="KEGG" id="ptt:VY86_10735"/>
<dbReference type="EMBL" id="CP011104">
    <property type="protein sequence ID" value="AKH63738.1"/>
    <property type="molecule type" value="Genomic_DNA"/>
</dbReference>
<keyword evidence="2" id="KW-1185">Reference proteome</keyword>
<dbReference type="STRING" id="230089.VY86_10735"/>
<dbReference type="RefSeq" id="WP_046974932.1">
    <property type="nucleotide sequence ID" value="NZ_CP011104.1"/>
</dbReference>
<reference evidence="1 2" key="1">
    <citation type="journal article" date="2015" name="J. Biotechnol.">
        <title>Complete genome sequence of Photorhabdus temperata subsp. thracensis 39-8(T), an entomopathogenic bacterium for the improved commercial bioinsecticide.</title>
        <authorList>
            <person name="Kwak Y."/>
            <person name="Shin J.H."/>
        </authorList>
    </citation>
    <scope>NUCLEOTIDE SEQUENCE [LARGE SCALE GENOMIC DNA]</scope>
    <source>
        <strain evidence="1 2">DSM 15199</strain>
    </source>
</reference>
<dbReference type="OrthoDB" id="9999722at2"/>
<reference evidence="2" key="2">
    <citation type="submission" date="2015-03" db="EMBL/GenBank/DDBJ databases">
        <title>Genome sequence of Azospirillum thiophilum strain DSM 21654T.</title>
        <authorList>
            <person name="Kwak Y."/>
            <person name="Shin J.-H."/>
        </authorList>
    </citation>
    <scope>NUCLEOTIDE SEQUENCE [LARGE SCALE GENOMIC DNA]</scope>
    <source>
        <strain evidence="2">DSM 15199</strain>
    </source>
</reference>
<name>A0A0F7LNX8_9GAMM</name>
<protein>
    <submittedName>
        <fullName evidence="1">Uncharacterized protein</fullName>
    </submittedName>
</protein>
<evidence type="ECO:0000313" key="1">
    <source>
        <dbReference type="EMBL" id="AKH63738.1"/>
    </source>
</evidence>
<gene>
    <name evidence="1" type="ORF">VY86_10735</name>
</gene>
<sequence length="101" mass="12004">MMNNDNHQQMVRILQSWHLIEFFQPYSLPDKDTDNAGRVNVTFDELKYSREKILPWLSHQSRHSLRIKTDKVRYTLYLSIFDKSLLNKIADECIASETRGC</sequence>
<proteinExistence type="predicted"/>
<evidence type="ECO:0000313" key="2">
    <source>
        <dbReference type="Proteomes" id="UP000034866"/>
    </source>
</evidence>